<evidence type="ECO:0000313" key="3">
    <source>
        <dbReference type="Proteomes" id="UP000603904"/>
    </source>
</evidence>
<feature type="signal peptide" evidence="1">
    <location>
        <begin position="1"/>
        <end position="40"/>
    </location>
</feature>
<keyword evidence="3" id="KW-1185">Reference proteome</keyword>
<feature type="chain" id="PRO_5045042104" evidence="1">
    <location>
        <begin position="41"/>
        <end position="156"/>
    </location>
</feature>
<accession>A0ABQ4G111</accession>
<protein>
    <submittedName>
        <fullName evidence="2">Uncharacterized protein</fullName>
    </submittedName>
</protein>
<organism evidence="2 3">
    <name type="scientific">Microbispora corallina</name>
    <dbReference type="NCBI Taxonomy" id="83302"/>
    <lineage>
        <taxon>Bacteria</taxon>
        <taxon>Bacillati</taxon>
        <taxon>Actinomycetota</taxon>
        <taxon>Actinomycetes</taxon>
        <taxon>Streptosporangiales</taxon>
        <taxon>Streptosporangiaceae</taxon>
        <taxon>Microbispora</taxon>
    </lineage>
</organism>
<dbReference type="Proteomes" id="UP000603904">
    <property type="component" value="Unassembled WGS sequence"/>
</dbReference>
<proteinExistence type="predicted"/>
<evidence type="ECO:0000313" key="2">
    <source>
        <dbReference type="EMBL" id="GIH40752.1"/>
    </source>
</evidence>
<reference evidence="2 3" key="1">
    <citation type="submission" date="2021-01" db="EMBL/GenBank/DDBJ databases">
        <title>Whole genome shotgun sequence of Microbispora corallina NBRC 16416.</title>
        <authorList>
            <person name="Komaki H."/>
            <person name="Tamura T."/>
        </authorList>
    </citation>
    <scope>NUCLEOTIDE SEQUENCE [LARGE SCALE GENOMIC DNA]</scope>
    <source>
        <strain evidence="2 3">NBRC 16416</strain>
    </source>
</reference>
<evidence type="ECO:0000256" key="1">
    <source>
        <dbReference type="SAM" id="SignalP"/>
    </source>
</evidence>
<dbReference type="RefSeq" id="WP_204058138.1">
    <property type="nucleotide sequence ID" value="NZ_BAAAGP010000014.1"/>
</dbReference>
<name>A0ABQ4G111_9ACTN</name>
<dbReference type="PROSITE" id="PS51318">
    <property type="entry name" value="TAT"/>
    <property type="match status" value="1"/>
</dbReference>
<dbReference type="EMBL" id="BOOC01000015">
    <property type="protein sequence ID" value="GIH40752.1"/>
    <property type="molecule type" value="Genomic_DNA"/>
</dbReference>
<comment type="caution">
    <text evidence="2">The sequence shown here is derived from an EMBL/GenBank/DDBJ whole genome shotgun (WGS) entry which is preliminary data.</text>
</comment>
<gene>
    <name evidence="2" type="ORF">Mco01_37520</name>
</gene>
<sequence>MHRTLRTTVQGSARRRLATAAATLAAGLAAVAGLTAPAAAASAPDPVMLTCRDFNGAGFINWDLLVQLNPDGTARSAEQFGDAYLTGLQVLSVERTGRPSIAIRDNGRSLDFHGDAILQAGIPGTSFNASGPAQSCSAHFTFPHPAGTYTNLTPTS</sequence>
<keyword evidence="1" id="KW-0732">Signal</keyword>
<dbReference type="InterPro" id="IPR006311">
    <property type="entry name" value="TAT_signal"/>
</dbReference>